<dbReference type="Proteomes" id="UP000176187">
    <property type="component" value="Unassembled WGS sequence"/>
</dbReference>
<dbReference type="Pfam" id="PF02643">
    <property type="entry name" value="DUF192"/>
    <property type="match status" value="1"/>
</dbReference>
<accession>A0A1F6WVN4</accession>
<evidence type="ECO:0008006" key="4">
    <source>
        <dbReference type="Google" id="ProtNLM"/>
    </source>
</evidence>
<comment type="caution">
    <text evidence="2">The sequence shown here is derived from an EMBL/GenBank/DDBJ whole genome shotgun (WGS) entry which is preliminary data.</text>
</comment>
<protein>
    <recommendedName>
        <fullName evidence="4">DUF192 domain-containing protein</fullName>
    </recommendedName>
</protein>
<dbReference type="EMBL" id="MFUY01000018">
    <property type="protein sequence ID" value="OGI85932.1"/>
    <property type="molecule type" value="Genomic_DNA"/>
</dbReference>
<keyword evidence="1" id="KW-0812">Transmembrane</keyword>
<dbReference type="InterPro" id="IPR038695">
    <property type="entry name" value="Saro_0823-like_sf"/>
</dbReference>
<dbReference type="PANTHER" id="PTHR37953:SF1">
    <property type="entry name" value="UPF0127 PROTEIN MJ1496"/>
    <property type="match status" value="1"/>
</dbReference>
<keyword evidence="1" id="KW-0472">Membrane</keyword>
<evidence type="ECO:0000256" key="1">
    <source>
        <dbReference type="SAM" id="Phobius"/>
    </source>
</evidence>
<dbReference type="AlphaFoldDB" id="A0A1F6WVN4"/>
<dbReference type="Gene3D" id="2.60.120.1140">
    <property type="entry name" value="Protein of unknown function DUF192"/>
    <property type="match status" value="1"/>
</dbReference>
<evidence type="ECO:0000313" key="3">
    <source>
        <dbReference type="Proteomes" id="UP000176187"/>
    </source>
</evidence>
<sequence length="151" mass="17365">MDRQKIQKSFALVIIIFTIGFFLINRPSENLKPTEIKYIKIAGTSIKFDLASTPLTQAQGLSGRIKMGEGEGMLFIFEKPGKYYFWMKDMNFPIDMIWIGEDMRVIYIKKNAQPESFPKTYGPDIDSKYVLEVVAGFSEKNNLKEGDRAEF</sequence>
<gene>
    <name evidence="2" type="ORF">A3A05_00275</name>
</gene>
<dbReference type="PANTHER" id="PTHR37953">
    <property type="entry name" value="UPF0127 PROTEIN MJ1496"/>
    <property type="match status" value="1"/>
</dbReference>
<name>A0A1F6WVN4_9BACT</name>
<evidence type="ECO:0000313" key="2">
    <source>
        <dbReference type="EMBL" id="OGI85932.1"/>
    </source>
</evidence>
<organism evidence="2 3">
    <name type="scientific">Candidatus Nomurabacteria bacterium RIFCSPLOWO2_01_FULL_41_12</name>
    <dbReference type="NCBI Taxonomy" id="1801774"/>
    <lineage>
        <taxon>Bacteria</taxon>
        <taxon>Candidatus Nomuraibacteriota</taxon>
    </lineage>
</organism>
<feature type="transmembrane region" description="Helical" evidence="1">
    <location>
        <begin position="6"/>
        <end position="24"/>
    </location>
</feature>
<proteinExistence type="predicted"/>
<reference evidence="2 3" key="1">
    <citation type="journal article" date="2016" name="Nat. Commun.">
        <title>Thousands of microbial genomes shed light on interconnected biogeochemical processes in an aquifer system.</title>
        <authorList>
            <person name="Anantharaman K."/>
            <person name="Brown C.T."/>
            <person name="Hug L.A."/>
            <person name="Sharon I."/>
            <person name="Castelle C.J."/>
            <person name="Probst A.J."/>
            <person name="Thomas B.C."/>
            <person name="Singh A."/>
            <person name="Wilkins M.J."/>
            <person name="Karaoz U."/>
            <person name="Brodie E.L."/>
            <person name="Williams K.H."/>
            <person name="Hubbard S.S."/>
            <person name="Banfield J.F."/>
        </authorList>
    </citation>
    <scope>NUCLEOTIDE SEQUENCE [LARGE SCALE GENOMIC DNA]</scope>
</reference>
<dbReference type="InterPro" id="IPR003795">
    <property type="entry name" value="DUF192"/>
</dbReference>
<keyword evidence="1" id="KW-1133">Transmembrane helix</keyword>
<dbReference type="STRING" id="1801774.A3A05_00275"/>